<name>A0AAU8CUQ2_9HYPH</name>
<protein>
    <submittedName>
        <fullName evidence="1">Uncharacterized protein</fullName>
    </submittedName>
</protein>
<reference evidence="1" key="1">
    <citation type="submission" date="2024-06" db="EMBL/GenBank/DDBJ databases">
        <title>Mesorhizobium karijinii sp. nov., a symbiont of the iconic Swainsona formosa from arid Australia.</title>
        <authorList>
            <person name="Hill Y.J."/>
            <person name="Watkin E.L.J."/>
            <person name="O'Hara G.W."/>
            <person name="Terpolilli J."/>
            <person name="Tye M.L."/>
            <person name="Kohlmeier M.G."/>
        </authorList>
    </citation>
    <scope>NUCLEOTIDE SEQUENCE</scope>
    <source>
        <strain evidence="1">WSM2240</strain>
    </source>
</reference>
<dbReference type="AlphaFoldDB" id="A0AAU8CUQ2"/>
<organism evidence="1">
    <name type="scientific">Mesorhizobium sp. WSM2240</name>
    <dbReference type="NCBI Taxonomy" id="3228851"/>
    <lineage>
        <taxon>Bacteria</taxon>
        <taxon>Pseudomonadati</taxon>
        <taxon>Pseudomonadota</taxon>
        <taxon>Alphaproteobacteria</taxon>
        <taxon>Hyphomicrobiales</taxon>
        <taxon>Phyllobacteriaceae</taxon>
        <taxon>Mesorhizobium</taxon>
    </lineage>
</organism>
<dbReference type="RefSeq" id="WP_353642178.1">
    <property type="nucleotide sequence ID" value="NZ_CP159253.1"/>
</dbReference>
<accession>A0AAU8CUQ2</accession>
<gene>
    <name evidence="1" type="ORF">ABVK50_07360</name>
</gene>
<dbReference type="EMBL" id="CP159253">
    <property type="protein sequence ID" value="XCG50292.1"/>
    <property type="molecule type" value="Genomic_DNA"/>
</dbReference>
<evidence type="ECO:0000313" key="1">
    <source>
        <dbReference type="EMBL" id="XCG50292.1"/>
    </source>
</evidence>
<sequence length="62" mass="7071">MTKPEKITEKQLAAARKVMARYDVAFSILAQGDASPHMTEEFRAKLTEADRRLEKYRVASSQ</sequence>
<proteinExistence type="predicted"/>